<dbReference type="RefSeq" id="WP_027290620.1">
    <property type="nucleotide sequence ID" value="NZ_CALVFX010000002.1"/>
</dbReference>
<dbReference type="AlphaFoldDB" id="A0A379MNS7"/>
<gene>
    <name evidence="1" type="ORF">NCTC11190_00591</name>
</gene>
<name>A0A379MNS7_9BACT</name>
<dbReference type="Proteomes" id="UP000255233">
    <property type="component" value="Unassembled WGS sequence"/>
</dbReference>
<keyword evidence="2" id="KW-1185">Reference proteome</keyword>
<dbReference type="EMBL" id="UGVL01000001">
    <property type="protein sequence ID" value="SUE33384.1"/>
    <property type="molecule type" value="Genomic_DNA"/>
</dbReference>
<accession>A0A379MNS7</accession>
<organism evidence="1 2">
    <name type="scientific">Rikenella microfusus</name>
    <dbReference type="NCBI Taxonomy" id="28139"/>
    <lineage>
        <taxon>Bacteria</taxon>
        <taxon>Pseudomonadati</taxon>
        <taxon>Bacteroidota</taxon>
        <taxon>Bacteroidia</taxon>
        <taxon>Bacteroidales</taxon>
        <taxon>Rikenellaceae</taxon>
        <taxon>Rikenella</taxon>
    </lineage>
</organism>
<evidence type="ECO:0000313" key="2">
    <source>
        <dbReference type="Proteomes" id="UP000255233"/>
    </source>
</evidence>
<dbReference type="OrthoDB" id="937463at2"/>
<evidence type="ECO:0000313" key="1">
    <source>
        <dbReference type="EMBL" id="SUE33384.1"/>
    </source>
</evidence>
<dbReference type="STRING" id="880526.GCA_000427365_00855"/>
<proteinExistence type="predicted"/>
<reference evidence="1 2" key="1">
    <citation type="submission" date="2018-06" db="EMBL/GenBank/DDBJ databases">
        <authorList>
            <consortium name="Pathogen Informatics"/>
            <person name="Doyle S."/>
        </authorList>
    </citation>
    <scope>NUCLEOTIDE SEQUENCE [LARGE SCALE GENOMIC DNA]</scope>
    <source>
        <strain evidence="1 2">NCTC11190</strain>
    </source>
</reference>
<protein>
    <submittedName>
        <fullName evidence="1">Iron-sulfur cluster repair di-iron protein</fullName>
    </submittedName>
</protein>
<sequence>MALLTPDTPLSTALEQHSTLIPLVSRFGIRLGLGDKSVATVCAEHGIDAGFMLTLMNTYLFEEYFPEQKLKSFHVSQIVDYLTKTNAYYLHSQLPNIERHLGSLIASGEGENKNLALIGRFFARFKESLTAAIEYDTKEWFPYCLALSSGDAAQGARAHVPPVPDTDEEDPAVNQLRDLRSIMVRHLCGQYNDNLAYAVIFAIGSIERDIRQHNRIRDRILTPIISALCRG</sequence>